<comment type="caution">
    <text evidence="2">The sequence shown here is derived from an EMBL/GenBank/DDBJ whole genome shotgun (WGS) entry which is preliminary data.</text>
</comment>
<feature type="compositionally biased region" description="Basic and acidic residues" evidence="1">
    <location>
        <begin position="8"/>
        <end position="22"/>
    </location>
</feature>
<gene>
    <name evidence="2" type="ORF">RIF25_10550</name>
</gene>
<feature type="region of interest" description="Disordered" evidence="1">
    <location>
        <begin position="1"/>
        <end position="22"/>
    </location>
</feature>
<evidence type="ECO:0000313" key="3">
    <source>
        <dbReference type="Proteomes" id="UP001268256"/>
    </source>
</evidence>
<keyword evidence="3" id="KW-1185">Reference proteome</keyword>
<dbReference type="Proteomes" id="UP001268256">
    <property type="component" value="Unassembled WGS sequence"/>
</dbReference>
<dbReference type="AlphaFoldDB" id="A0AAE4FUK2"/>
<protein>
    <submittedName>
        <fullName evidence="2">Uncharacterized protein</fullName>
    </submittedName>
</protein>
<sequence>MTYSQYLDRLREQQDEDRAKAEMDQDFDWLCENKPIDDPDPILHPDLFDENGNLIDEW</sequence>
<dbReference type="EMBL" id="JAVMIP010000010">
    <property type="protein sequence ID" value="MDS3861246.1"/>
    <property type="molecule type" value="Genomic_DNA"/>
</dbReference>
<dbReference type="RefSeq" id="WP_322878492.1">
    <property type="nucleotide sequence ID" value="NZ_JAVMIP010000010.1"/>
</dbReference>
<name>A0AAE4FUK2_9CYAN</name>
<accession>A0AAE4FUK2</accession>
<organism evidence="2 3">
    <name type="scientific">Pseudocalidococcus azoricus BACA0444</name>
    <dbReference type="NCBI Taxonomy" id="2918990"/>
    <lineage>
        <taxon>Bacteria</taxon>
        <taxon>Bacillati</taxon>
        <taxon>Cyanobacteriota</taxon>
        <taxon>Cyanophyceae</taxon>
        <taxon>Acaryochloridales</taxon>
        <taxon>Thermosynechococcaceae</taxon>
        <taxon>Pseudocalidococcus</taxon>
        <taxon>Pseudocalidococcus azoricus</taxon>
    </lineage>
</organism>
<reference evidence="3" key="1">
    <citation type="submission" date="2023-07" db="EMBL/GenBank/DDBJ databases">
        <authorList>
            <person name="Luz R."/>
            <person name="Cordeiro R."/>
            <person name="Fonseca A."/>
            <person name="Goncalves V."/>
        </authorList>
    </citation>
    <scope>NUCLEOTIDE SEQUENCE [LARGE SCALE GENOMIC DNA]</scope>
    <source>
        <strain evidence="3">BACA0444</strain>
    </source>
</reference>
<evidence type="ECO:0000256" key="1">
    <source>
        <dbReference type="SAM" id="MobiDB-lite"/>
    </source>
</evidence>
<evidence type="ECO:0000313" key="2">
    <source>
        <dbReference type="EMBL" id="MDS3861246.1"/>
    </source>
</evidence>
<proteinExistence type="predicted"/>